<evidence type="ECO:0000259" key="3">
    <source>
        <dbReference type="Pfam" id="PF00117"/>
    </source>
</evidence>
<proteinExistence type="predicted"/>
<feature type="active site" description="Proton donor" evidence="1">
    <location>
        <position position="179"/>
    </location>
</feature>
<dbReference type="InterPro" id="IPR017926">
    <property type="entry name" value="GATASE"/>
</dbReference>
<dbReference type="GO" id="GO:0046900">
    <property type="term" value="P:tetrahydrofolylpolyglutamate metabolic process"/>
    <property type="evidence" value="ECO:0007669"/>
    <property type="project" value="TreeGrafter"/>
</dbReference>
<dbReference type="PANTHER" id="PTHR11315">
    <property type="entry name" value="PROTEASE FAMILY C26 GAMMA-GLUTAMYL HYDROLASE"/>
    <property type="match status" value="1"/>
</dbReference>
<reference evidence="4" key="1">
    <citation type="submission" date="2021-01" db="EMBL/GenBank/DDBJ databases">
        <authorList>
            <person name="Corre E."/>
            <person name="Pelletier E."/>
            <person name="Niang G."/>
            <person name="Scheremetjew M."/>
            <person name="Finn R."/>
            <person name="Kale V."/>
            <person name="Holt S."/>
            <person name="Cochrane G."/>
            <person name="Meng A."/>
            <person name="Brown T."/>
            <person name="Cohen L."/>
        </authorList>
    </citation>
    <scope>NUCLEOTIDE SEQUENCE</scope>
    <source>
        <strain evidence="4">S3</strain>
    </source>
</reference>
<evidence type="ECO:0000256" key="1">
    <source>
        <dbReference type="PIRSR" id="PIRSR615527-1"/>
    </source>
</evidence>
<dbReference type="EC" id="3.4.19.9" evidence="2"/>
<comment type="catalytic activity">
    <reaction evidence="2">
        <text>(6S)-5,6,7,8-tetrahydrofolyl-(gamma-L-Glu)(n) + (n-1) H2O = (6S)-5,6,7,8-tetrahydrofolate + (n-1) L-glutamate</text>
        <dbReference type="Rhea" id="RHEA:56784"/>
        <dbReference type="Rhea" id="RHEA-COMP:14738"/>
        <dbReference type="ChEBI" id="CHEBI:15377"/>
        <dbReference type="ChEBI" id="CHEBI:29985"/>
        <dbReference type="ChEBI" id="CHEBI:57453"/>
        <dbReference type="ChEBI" id="CHEBI:141005"/>
        <dbReference type="EC" id="3.4.19.9"/>
    </reaction>
</comment>
<feature type="active site" evidence="2">
    <location>
        <position position="179"/>
    </location>
</feature>
<feature type="active site" description="Nucleophile" evidence="1 2">
    <location>
        <position position="66"/>
    </location>
</feature>
<dbReference type="EMBL" id="HBIH01036305">
    <property type="protein sequence ID" value="CAE0333852.1"/>
    <property type="molecule type" value="Transcribed_RNA"/>
</dbReference>
<dbReference type="PROSITE" id="PS51275">
    <property type="entry name" value="PEPTIDASE_C26_GGH"/>
    <property type="match status" value="1"/>
</dbReference>
<gene>
    <name evidence="4" type="ORF">SINC0208_LOCUS14490</name>
</gene>
<dbReference type="Pfam" id="PF00117">
    <property type="entry name" value="GATase"/>
    <property type="match status" value="1"/>
</dbReference>
<dbReference type="Gene3D" id="3.40.50.880">
    <property type="match status" value="1"/>
</dbReference>
<accession>A0A7S3IWN7</accession>
<dbReference type="PROSITE" id="PS51273">
    <property type="entry name" value="GATASE_TYPE_1"/>
    <property type="match status" value="1"/>
</dbReference>
<organism evidence="4">
    <name type="scientific">Strombidium inclinatum</name>
    <dbReference type="NCBI Taxonomy" id="197538"/>
    <lineage>
        <taxon>Eukaryota</taxon>
        <taxon>Sar</taxon>
        <taxon>Alveolata</taxon>
        <taxon>Ciliophora</taxon>
        <taxon>Intramacronucleata</taxon>
        <taxon>Spirotrichea</taxon>
        <taxon>Oligotrichia</taxon>
        <taxon>Strombidiidae</taxon>
        <taxon>Strombidium</taxon>
    </lineage>
</organism>
<dbReference type="GO" id="GO:0034722">
    <property type="term" value="F:gamma-glutamyl-peptidase activity"/>
    <property type="evidence" value="ECO:0007669"/>
    <property type="project" value="UniProtKB-UniRule"/>
</dbReference>
<evidence type="ECO:0000313" key="4">
    <source>
        <dbReference type="EMBL" id="CAE0333852.1"/>
    </source>
</evidence>
<dbReference type="AlphaFoldDB" id="A0A7S3IWN7"/>
<dbReference type="GO" id="GO:0005773">
    <property type="term" value="C:vacuole"/>
    <property type="evidence" value="ECO:0007669"/>
    <property type="project" value="TreeGrafter"/>
</dbReference>
<sequence>MESAGAQVIPLIHGESEEVTKDKLSKINGVLYPGGGGDYMAMGQMIHDEIVAQNDNGTFYPEWGTCLGFERLALFTASNPDDTLTRIGAHKLSMPLNFTVDPLETKMYCGMNDHQLDDFKHGNFTLNSHSWSITPETMKSDEGLASFWNVTSHTSNEAGDVWVASMEAKDYPIMATQFHPEKPSQVFNGEGINHSWESLQLNHLFADKFVEMARANKNKFADFDERAQYLISNHELLQTTYYPEGMYVFE</sequence>
<feature type="domain" description="Glutamine amidotransferase" evidence="3">
    <location>
        <begin position="16"/>
        <end position="188"/>
    </location>
</feature>
<dbReference type="SUPFAM" id="SSF52317">
    <property type="entry name" value="Class I glutamine amidotransferase-like"/>
    <property type="match status" value="1"/>
</dbReference>
<name>A0A7S3IWN7_9SPIT</name>
<protein>
    <recommendedName>
        <fullName evidence="2">folate gamma-glutamyl hydrolase</fullName>
        <ecNumber evidence="2">3.4.19.9</ecNumber>
    </recommendedName>
</protein>
<keyword evidence="2" id="KW-0378">Hydrolase</keyword>
<dbReference type="PANTHER" id="PTHR11315:SF0">
    <property type="entry name" value="FOLATE GAMMA-GLUTAMYL HYDROLASE"/>
    <property type="match status" value="1"/>
</dbReference>
<dbReference type="InterPro" id="IPR015527">
    <property type="entry name" value="Pept_C26_g-glut_hydrolase"/>
</dbReference>
<evidence type="ECO:0000256" key="2">
    <source>
        <dbReference type="PROSITE-ProRule" id="PRU00607"/>
    </source>
</evidence>
<dbReference type="InterPro" id="IPR029062">
    <property type="entry name" value="Class_I_gatase-like"/>
</dbReference>